<evidence type="ECO:0000313" key="3">
    <source>
        <dbReference type="EMBL" id="MEQ2553640.1"/>
    </source>
</evidence>
<evidence type="ECO:0000256" key="2">
    <source>
        <dbReference type="SAM" id="MobiDB-lite"/>
    </source>
</evidence>
<dbReference type="EMBL" id="JBBMFS010000001">
    <property type="protein sequence ID" value="MEQ2553640.1"/>
    <property type="molecule type" value="Genomic_DNA"/>
</dbReference>
<evidence type="ECO:0008006" key="5">
    <source>
        <dbReference type="Google" id="ProtNLM"/>
    </source>
</evidence>
<feature type="coiled-coil region" evidence="1">
    <location>
        <begin position="27"/>
        <end position="89"/>
    </location>
</feature>
<feature type="region of interest" description="Disordered" evidence="2">
    <location>
        <begin position="133"/>
        <end position="193"/>
    </location>
</feature>
<proteinExistence type="predicted"/>
<accession>A0ABV1H1T2</accession>
<name>A0ABV1H1T2_9FIRM</name>
<keyword evidence="4" id="KW-1185">Reference proteome</keyword>
<comment type="caution">
    <text evidence="3">The sequence shown here is derived from an EMBL/GenBank/DDBJ whole genome shotgun (WGS) entry which is preliminary data.</text>
</comment>
<organism evidence="3 4">
    <name type="scientific">Lachnospira intestinalis</name>
    <dbReference type="NCBI Taxonomy" id="3133158"/>
    <lineage>
        <taxon>Bacteria</taxon>
        <taxon>Bacillati</taxon>
        <taxon>Bacillota</taxon>
        <taxon>Clostridia</taxon>
        <taxon>Lachnospirales</taxon>
        <taxon>Lachnospiraceae</taxon>
        <taxon>Lachnospira</taxon>
    </lineage>
</organism>
<evidence type="ECO:0000313" key="4">
    <source>
        <dbReference type="Proteomes" id="UP001546774"/>
    </source>
</evidence>
<evidence type="ECO:0000256" key="1">
    <source>
        <dbReference type="SAM" id="Coils"/>
    </source>
</evidence>
<protein>
    <recommendedName>
        <fullName evidence="5">Phage minor structural protein GP20</fullName>
    </recommendedName>
</protein>
<sequence>MTREQAKQNLISIGISEPTDEQVSNYLNQLNGETKKEKDKAAEYKAKADKADELQSKIDEIEAGNLTELEKANKALETANNQIAELQKSNAIRDLREKAMTDFKITAEQAKTVVKEDGSFDTTVLGQIISEKETASAQAKEQEIAKGTPNPGGGGSNQDSEKTEAEKIATSLISSNSKSQSNNDVLSHYLGGN</sequence>
<keyword evidence="1" id="KW-0175">Coiled coil</keyword>
<reference evidence="3" key="1">
    <citation type="submission" date="2024-03" db="EMBL/GenBank/DDBJ databases">
        <title>Human intestinal bacterial collection.</title>
        <authorList>
            <person name="Pauvert C."/>
            <person name="Hitch T.C.A."/>
            <person name="Clavel T."/>
        </authorList>
    </citation>
    <scope>NUCLEOTIDE SEQUENCE [LARGE SCALE GENOMIC DNA]</scope>
    <source>
        <strain evidence="3">CLA-AA-H89B</strain>
    </source>
</reference>
<feature type="compositionally biased region" description="Low complexity" evidence="2">
    <location>
        <begin position="171"/>
        <end position="183"/>
    </location>
</feature>
<feature type="compositionally biased region" description="Basic and acidic residues" evidence="2">
    <location>
        <begin position="133"/>
        <end position="144"/>
    </location>
</feature>
<dbReference type="Proteomes" id="UP001546774">
    <property type="component" value="Unassembled WGS sequence"/>
</dbReference>
<gene>
    <name evidence="3" type="ORF">WMO37_01240</name>
</gene>